<feature type="transmembrane region" description="Helical" evidence="6">
    <location>
        <begin position="300"/>
        <end position="324"/>
    </location>
</feature>
<dbReference type="AlphaFoldDB" id="A0A6I4UI32"/>
<protein>
    <submittedName>
        <fullName evidence="7">O-antigen/teichoic acid export membrane protein</fullName>
    </submittedName>
    <submittedName>
        <fullName evidence="8">Oligosaccharide flippase family protein</fullName>
    </submittedName>
</protein>
<evidence type="ECO:0000313" key="9">
    <source>
        <dbReference type="Proteomes" id="UP000430021"/>
    </source>
</evidence>
<organism evidence="8 9">
    <name type="scientific">Erythrobacter ramosus</name>
    <dbReference type="NCBI Taxonomy" id="35811"/>
    <lineage>
        <taxon>Bacteria</taxon>
        <taxon>Pseudomonadati</taxon>
        <taxon>Pseudomonadota</taxon>
        <taxon>Alphaproteobacteria</taxon>
        <taxon>Sphingomonadales</taxon>
        <taxon>Erythrobacteraceae</taxon>
        <taxon>Erythrobacter/Porphyrobacter group</taxon>
        <taxon>Erythrobacter</taxon>
    </lineage>
</organism>
<feature type="transmembrane region" description="Helical" evidence="6">
    <location>
        <begin position="119"/>
        <end position="135"/>
    </location>
</feature>
<evidence type="ECO:0000256" key="4">
    <source>
        <dbReference type="ARBA" id="ARBA00022989"/>
    </source>
</evidence>
<reference evidence="8 9" key="1">
    <citation type="submission" date="2019-12" db="EMBL/GenBank/DDBJ databases">
        <title>Genomic-based taxomic classification of the family Erythrobacteraceae.</title>
        <authorList>
            <person name="Xu L."/>
        </authorList>
    </citation>
    <scope>NUCLEOTIDE SEQUENCE [LARGE SCALE GENOMIC DNA]</scope>
    <source>
        <strain evidence="8 9">JCM 10282</strain>
    </source>
</reference>
<dbReference type="PANTHER" id="PTHR30250:SF31">
    <property type="entry name" value="INNER MEMBRANE PROTEIN YGHQ"/>
    <property type="match status" value="1"/>
</dbReference>
<feature type="transmembrane region" description="Helical" evidence="6">
    <location>
        <begin position="38"/>
        <end position="57"/>
    </location>
</feature>
<gene>
    <name evidence="7" type="ORF">FHS52_000137</name>
    <name evidence="8" type="ORF">GRI59_05910</name>
</gene>
<keyword evidence="4 6" id="KW-1133">Transmembrane helix</keyword>
<dbReference type="EMBL" id="WTYB01000001">
    <property type="protein sequence ID" value="MXP38148.1"/>
    <property type="molecule type" value="Genomic_DNA"/>
</dbReference>
<comment type="subcellular location">
    <subcellularLocation>
        <location evidence="1">Cell membrane</location>
        <topology evidence="1">Multi-pass membrane protein</topology>
    </subcellularLocation>
</comment>
<evidence type="ECO:0000256" key="1">
    <source>
        <dbReference type="ARBA" id="ARBA00004651"/>
    </source>
</evidence>
<keyword evidence="10" id="KW-1185">Reference proteome</keyword>
<keyword evidence="3 6" id="KW-0812">Transmembrane</keyword>
<dbReference type="RefSeq" id="WP_160760220.1">
    <property type="nucleotide sequence ID" value="NZ_BAAADZ010000002.1"/>
</dbReference>
<keyword evidence="2" id="KW-1003">Cell membrane</keyword>
<feature type="transmembrane region" description="Helical" evidence="6">
    <location>
        <begin position="363"/>
        <end position="385"/>
    </location>
</feature>
<dbReference type="Proteomes" id="UP000548685">
    <property type="component" value="Unassembled WGS sequence"/>
</dbReference>
<feature type="transmembrane region" description="Helical" evidence="6">
    <location>
        <begin position="12"/>
        <end position="32"/>
    </location>
</feature>
<dbReference type="InterPro" id="IPR002797">
    <property type="entry name" value="Polysacc_synth"/>
</dbReference>
<evidence type="ECO:0000256" key="5">
    <source>
        <dbReference type="ARBA" id="ARBA00023136"/>
    </source>
</evidence>
<comment type="caution">
    <text evidence="8">The sequence shown here is derived from an EMBL/GenBank/DDBJ whole genome shotgun (WGS) entry which is preliminary data.</text>
</comment>
<evidence type="ECO:0000313" key="7">
    <source>
        <dbReference type="EMBL" id="MBB3774194.1"/>
    </source>
</evidence>
<feature type="transmembrane region" description="Helical" evidence="6">
    <location>
        <begin position="221"/>
        <end position="254"/>
    </location>
</feature>
<feature type="transmembrane region" description="Helical" evidence="6">
    <location>
        <begin position="88"/>
        <end position="113"/>
    </location>
</feature>
<evidence type="ECO:0000313" key="8">
    <source>
        <dbReference type="EMBL" id="MXP38148.1"/>
    </source>
</evidence>
<evidence type="ECO:0000256" key="2">
    <source>
        <dbReference type="ARBA" id="ARBA00022475"/>
    </source>
</evidence>
<dbReference type="InterPro" id="IPR050833">
    <property type="entry name" value="Poly_Biosynth_Transport"/>
</dbReference>
<evidence type="ECO:0000313" key="10">
    <source>
        <dbReference type="Proteomes" id="UP000548685"/>
    </source>
</evidence>
<dbReference type="OrthoDB" id="493991at2"/>
<reference evidence="7 10" key="2">
    <citation type="submission" date="2020-08" db="EMBL/GenBank/DDBJ databases">
        <title>Genomic Encyclopedia of Type Strains, Phase IV (KMG-IV): sequencing the most valuable type-strain genomes for metagenomic binning, comparative biology and taxonomic classification.</title>
        <authorList>
            <person name="Goeker M."/>
        </authorList>
    </citation>
    <scope>NUCLEOTIDE SEQUENCE [LARGE SCALE GENOMIC DNA]</scope>
    <source>
        <strain evidence="7 10">DSM 8510</strain>
    </source>
</reference>
<dbReference type="EMBL" id="JACICE010000001">
    <property type="protein sequence ID" value="MBB3774194.1"/>
    <property type="molecule type" value="Genomic_DNA"/>
</dbReference>
<evidence type="ECO:0000256" key="6">
    <source>
        <dbReference type="SAM" id="Phobius"/>
    </source>
</evidence>
<accession>A0A6I4UI32</accession>
<name>A0A6I4UI32_9SPHN</name>
<feature type="transmembrane region" description="Helical" evidence="6">
    <location>
        <begin position="330"/>
        <end position="351"/>
    </location>
</feature>
<feature type="transmembrane region" description="Helical" evidence="6">
    <location>
        <begin position="391"/>
        <end position="410"/>
    </location>
</feature>
<feature type="transmembrane region" description="Helical" evidence="6">
    <location>
        <begin position="179"/>
        <end position="201"/>
    </location>
</feature>
<dbReference type="PANTHER" id="PTHR30250">
    <property type="entry name" value="PST FAMILY PREDICTED COLANIC ACID TRANSPORTER"/>
    <property type="match status" value="1"/>
</dbReference>
<evidence type="ECO:0000256" key="3">
    <source>
        <dbReference type="ARBA" id="ARBA00022692"/>
    </source>
</evidence>
<proteinExistence type="predicted"/>
<dbReference type="Pfam" id="PF01943">
    <property type="entry name" value="Polysacc_synt"/>
    <property type="match status" value="1"/>
</dbReference>
<keyword evidence="5 6" id="KW-0472">Membrane</keyword>
<dbReference type="Proteomes" id="UP000430021">
    <property type="component" value="Unassembled WGS sequence"/>
</dbReference>
<dbReference type="GO" id="GO:0005886">
    <property type="term" value="C:plasma membrane"/>
    <property type="evidence" value="ECO:0007669"/>
    <property type="project" value="UniProtKB-SubCell"/>
</dbReference>
<sequence>MKQVFANMGWLLGGRGFNAVLSLVYLAIAARTLGTEGFGHFALIIALGQAITGFSSFQTWQFIVRWGANPDEPGVDLQRAREATGFAVALDGVSVAVGTLASAVLVLTAPLWLDVPAELMWLTFAYCVISLLTIRTTPTGMLRLHSEYGRATWAEAVQPVIRAGGAVLAWWAMPDVTGFILAFALSEVGTAIALWIVAARVQPVPLSSISLRAIPARHKDAWRFVLSTNMSGSLAVAGKQVMILLVGTFGGAYLAGGFRIANQLGVALIALAQTISKAILPELVQSRDGAVEIARRMANIAAIAGVTAVVTAILFGRPGLALIAGEQFTGFYWAMIILSIAGAVELVGASLESLLISAGKAHVAFLVRLFPTILALVMLELAIGWKGAQGAGFAVLGSSVLTVVGFYLAIVNLKQFRLVVDEPDAEGADNPPAPPRL</sequence>